<dbReference type="PROSITE" id="PS50088">
    <property type="entry name" value="ANK_REPEAT"/>
    <property type="match status" value="3"/>
</dbReference>
<dbReference type="GO" id="GO:0005737">
    <property type="term" value="C:cytoplasm"/>
    <property type="evidence" value="ECO:0007669"/>
    <property type="project" value="TreeGrafter"/>
</dbReference>
<dbReference type="SUPFAM" id="SSF48403">
    <property type="entry name" value="Ankyrin repeat"/>
    <property type="match status" value="1"/>
</dbReference>
<feature type="repeat" description="ANK" evidence="3">
    <location>
        <begin position="150"/>
        <end position="182"/>
    </location>
</feature>
<feature type="compositionally biased region" description="Polar residues" evidence="4">
    <location>
        <begin position="800"/>
        <end position="812"/>
    </location>
</feature>
<feature type="domain" description="Ubiquitin-like" evidence="5">
    <location>
        <begin position="432"/>
        <end position="514"/>
    </location>
</feature>
<comment type="caution">
    <text evidence="6">The sequence shown here is derived from an EMBL/GenBank/DDBJ whole genome shotgun (WGS) entry which is preliminary data.</text>
</comment>
<dbReference type="PANTHER" id="PTHR24198">
    <property type="entry name" value="ANKYRIN REPEAT AND PROTEIN KINASE DOMAIN-CONTAINING PROTEIN"/>
    <property type="match status" value="1"/>
</dbReference>
<keyword evidence="2 3" id="KW-0040">ANK repeat</keyword>
<feature type="compositionally biased region" description="Low complexity" evidence="4">
    <location>
        <begin position="558"/>
        <end position="575"/>
    </location>
</feature>
<name>A0A8T9B9E8_9HELO</name>
<feature type="region of interest" description="Disordered" evidence="4">
    <location>
        <begin position="952"/>
        <end position="978"/>
    </location>
</feature>
<evidence type="ECO:0000259" key="5">
    <source>
        <dbReference type="Pfam" id="PF22893"/>
    </source>
</evidence>
<dbReference type="PROSITE" id="PS50297">
    <property type="entry name" value="ANK_REP_REGION"/>
    <property type="match status" value="3"/>
</dbReference>
<organism evidence="6 7">
    <name type="scientific">Lachnellula arida</name>
    <dbReference type="NCBI Taxonomy" id="1316785"/>
    <lineage>
        <taxon>Eukaryota</taxon>
        <taxon>Fungi</taxon>
        <taxon>Dikarya</taxon>
        <taxon>Ascomycota</taxon>
        <taxon>Pezizomycotina</taxon>
        <taxon>Leotiomycetes</taxon>
        <taxon>Helotiales</taxon>
        <taxon>Lachnaceae</taxon>
        <taxon>Lachnellula</taxon>
    </lineage>
</organism>
<dbReference type="InterPro" id="IPR002110">
    <property type="entry name" value="Ankyrin_rpt"/>
</dbReference>
<feature type="region of interest" description="Disordered" evidence="4">
    <location>
        <begin position="763"/>
        <end position="920"/>
    </location>
</feature>
<dbReference type="AlphaFoldDB" id="A0A8T9B9E8"/>
<feature type="region of interest" description="Disordered" evidence="4">
    <location>
        <begin position="532"/>
        <end position="583"/>
    </location>
</feature>
<feature type="repeat" description="ANK" evidence="3">
    <location>
        <begin position="83"/>
        <end position="115"/>
    </location>
</feature>
<dbReference type="EMBL" id="QGMF01000378">
    <property type="protein sequence ID" value="TVY16365.1"/>
    <property type="molecule type" value="Genomic_DNA"/>
</dbReference>
<feature type="region of interest" description="Disordered" evidence="4">
    <location>
        <begin position="603"/>
        <end position="674"/>
    </location>
</feature>
<dbReference type="Pfam" id="PF12796">
    <property type="entry name" value="Ank_2"/>
    <property type="match status" value="2"/>
</dbReference>
<feature type="compositionally biased region" description="Pro residues" evidence="4">
    <location>
        <begin position="610"/>
        <end position="622"/>
    </location>
</feature>
<evidence type="ECO:0000256" key="3">
    <source>
        <dbReference type="PROSITE-ProRule" id="PRU00023"/>
    </source>
</evidence>
<evidence type="ECO:0000256" key="4">
    <source>
        <dbReference type="SAM" id="MobiDB-lite"/>
    </source>
</evidence>
<feature type="compositionally biased region" description="Basic and acidic residues" evidence="4">
    <location>
        <begin position="665"/>
        <end position="674"/>
    </location>
</feature>
<feature type="compositionally biased region" description="Low complexity" evidence="4">
    <location>
        <begin position="967"/>
        <end position="977"/>
    </location>
</feature>
<reference evidence="6 7" key="1">
    <citation type="submission" date="2018-05" db="EMBL/GenBank/DDBJ databases">
        <title>Whole genome sequencing for identification of molecular markers to develop diagnostic detection tools for the regulated plant pathogen Lachnellula willkommii.</title>
        <authorList>
            <person name="Giroux E."/>
            <person name="Bilodeau G."/>
        </authorList>
    </citation>
    <scope>NUCLEOTIDE SEQUENCE [LARGE SCALE GENOMIC DNA]</scope>
    <source>
        <strain evidence="6 7">CBS 203.66</strain>
    </source>
</reference>
<dbReference type="Pfam" id="PF22893">
    <property type="entry name" value="ULD_2"/>
    <property type="match status" value="1"/>
</dbReference>
<sequence length="1255" mass="139561">MELVSVGSDSRPQRKIESTLLLDAGRDGNEELACSLLNEGGANIRETNGDGQTALHLAVLNSHESVLRLLIEKGADIEASTKDGSKPLYIAAKSGNLSLVEALLSFGAEVKSFNVKTQTTAFYQAIENDHEKVARILLEHGQDIDFKVLKGRTALYSAVVRRKLALVEFLLRQGANKKPLEEEGILERLANGDDTDQEILKILQKALLVQGPSIDSSNKKGSESRFTHVPSLPATEDQFNRLKACRGFEATIVDFFVGGCEERVPLSASVFDILYGIGPEAIMGKDKDPKILGTRPSFRWYHLPANNALVSRLVAERKSGAAMLDDDLKSSLGLSNASGRQYQASTAHSSFMRPLCRAVKIPFLHFETHDAYEEMISIISEVKYEIENGRDLPPTSTEEAKRVRKSRLSRRTRAAFPEFEDGYMPVIQNAKRKKLIHFKDAVGRKFSFPFDMVATWAGMKELITQCFWHVNDRPRVQDGHYDLIGPNGEIILPQVWERIIEPDWTISMRWCWPMPEPKPALYHHPGIHPGMSGLGIPRPERRGHTGPGARPPPPPLGIPFGAAGSAPQPPSGSHSHPPDREPVIVIKPSTHKKKAAKPSAFRWFAGSSKPPGPPLGAPPPPENIGDQDAGQEARSSPIPSQGNSNGPKSKGKGPDRTDTQQSGPSEHKWMSKDHPDKDLIMGYLFPTKPGETPPLQPRRTLDQYFYTHLESTSQRDADQVVYRYTRRTTSEAKIFMVDQLWLWILNGVISCFPQRWQSELQDELRPEEKAHDTKLDEPPSVPKQDPLPDNRTAGVPESSGLPTTSALQRPSSVPQPQIHRPGPPSPPPGWHGRTGGPPYIANLPQGKKKKKKPSSIPRWIGGRSVRSSGKKSDVRERMIEPAESPVKNSDQDVEGGESPIKTEQPPATMRDSLSSAMGLPAPPPPVLPHLAPSLPPDHEIPLHFQDNTPTYAAEQAKQPSREDTRSIKSTSSSTAKPKAFRAIREDPLDVHQTILRYLKLSARAPITTIYELANLIINSCANVFDQYSVPDAFQFLDFFERSIGNIIDKEAQCLQEFTDSLKQENVILDITKETALLVEIKDISGELDILQIVLDDQKKTIEDMAHLTRELTKGTTTVTSKDENLSLEHNRVLDSHIYRIQKMKKMTEVSYKGIQHLLDLKQKQANFSEALSARKQAENTFHQADLARQQGERSLEQAQLAAEQTKLTTEQVQELNKQTKLAREQADETVRQGEETARQGKTILMFTVVTIIFVS</sequence>
<proteinExistence type="predicted"/>
<feature type="repeat" description="ANK" evidence="3">
    <location>
        <begin position="50"/>
        <end position="82"/>
    </location>
</feature>
<gene>
    <name evidence="6" type="primary">ANKRD17</name>
    <name evidence="6" type="ORF">LARI1_G006039</name>
</gene>
<feature type="compositionally biased region" description="Basic and acidic residues" evidence="4">
    <location>
        <begin position="870"/>
        <end position="880"/>
    </location>
</feature>
<evidence type="ECO:0000256" key="2">
    <source>
        <dbReference type="ARBA" id="ARBA00023043"/>
    </source>
</evidence>
<evidence type="ECO:0000256" key="1">
    <source>
        <dbReference type="ARBA" id="ARBA00022737"/>
    </source>
</evidence>
<dbReference type="PANTHER" id="PTHR24198:SF165">
    <property type="entry name" value="ANKYRIN REPEAT-CONTAINING PROTEIN-RELATED"/>
    <property type="match status" value="1"/>
</dbReference>
<evidence type="ECO:0000313" key="6">
    <source>
        <dbReference type="EMBL" id="TVY16365.1"/>
    </source>
</evidence>
<keyword evidence="1" id="KW-0677">Repeat</keyword>
<dbReference type="Proteomes" id="UP000469559">
    <property type="component" value="Unassembled WGS sequence"/>
</dbReference>
<dbReference type="InterPro" id="IPR054464">
    <property type="entry name" value="ULD_fung"/>
</dbReference>
<feature type="compositionally biased region" description="Basic and acidic residues" evidence="4">
    <location>
        <begin position="763"/>
        <end position="777"/>
    </location>
</feature>
<dbReference type="OrthoDB" id="341259at2759"/>
<dbReference type="SMART" id="SM00248">
    <property type="entry name" value="ANK"/>
    <property type="match status" value="5"/>
</dbReference>
<evidence type="ECO:0000313" key="7">
    <source>
        <dbReference type="Proteomes" id="UP000469559"/>
    </source>
</evidence>
<protein>
    <submittedName>
        <fullName evidence="6">Ankyrin repeat domain-containing protein</fullName>
    </submittedName>
</protein>
<dbReference type="Gene3D" id="1.25.40.20">
    <property type="entry name" value="Ankyrin repeat-containing domain"/>
    <property type="match status" value="1"/>
</dbReference>
<keyword evidence="7" id="KW-1185">Reference proteome</keyword>
<accession>A0A8T9B9E8</accession>
<dbReference type="InterPro" id="IPR036770">
    <property type="entry name" value="Ankyrin_rpt-contain_sf"/>
</dbReference>